<dbReference type="OrthoDB" id="409543at2759"/>
<comment type="caution">
    <text evidence="1">The sequence shown here is derived from an EMBL/GenBank/DDBJ whole genome shotgun (WGS) entry which is preliminary data.</text>
</comment>
<sequence length="386" mass="44603">MNGPKFPIPEEFRSQVHHVDSLDNRSDEEILHSLTKPVALTSEKNIWTYWHAGVREMSAWCQRNVFNWIRLCGPSWSVRVLDNIPDSPNNALKWVTPDLLPDTFVKGTMDGPYVGPHSADFLRGACLQLHGGVWMDVGCILIRSIDMICWKQLEDPESPFEVSCPWMYGTMMANHFVASRKGNQFIEYWHKLFIHLWQGRTNPGGILQNPLVQFGSEVKFEDSQARNFHWDFKVDIKTVMEYIGQVLAWLRLCMLEEPNGFNAREYYGNRVPIEDTVGFTGQQLFNVLATRLDAQSEEYKAAYKTIWRVLTRATMQKITHGKNLTKTEALGVLWDKPENEGKDIEPGTFAELLRYGSVYFEQDRKEIDYVKAEMPDHVIRKGLLEP</sequence>
<dbReference type="Pfam" id="PF05704">
    <property type="entry name" value="Caps_synth"/>
    <property type="match status" value="1"/>
</dbReference>
<gene>
    <name evidence="1" type="ORF">NA57DRAFT_70436</name>
</gene>
<dbReference type="Gene3D" id="3.90.550.20">
    <property type="match status" value="1"/>
</dbReference>
<dbReference type="AlphaFoldDB" id="A0A9P4IN79"/>
<reference evidence="1" key="1">
    <citation type="journal article" date="2020" name="Stud. Mycol.">
        <title>101 Dothideomycetes genomes: a test case for predicting lifestyles and emergence of pathogens.</title>
        <authorList>
            <person name="Haridas S."/>
            <person name="Albert R."/>
            <person name="Binder M."/>
            <person name="Bloem J."/>
            <person name="Labutti K."/>
            <person name="Salamov A."/>
            <person name="Andreopoulos B."/>
            <person name="Baker S."/>
            <person name="Barry K."/>
            <person name="Bills G."/>
            <person name="Bluhm B."/>
            <person name="Cannon C."/>
            <person name="Castanera R."/>
            <person name="Culley D."/>
            <person name="Daum C."/>
            <person name="Ezra D."/>
            <person name="Gonzalez J."/>
            <person name="Henrissat B."/>
            <person name="Kuo A."/>
            <person name="Liang C."/>
            <person name="Lipzen A."/>
            <person name="Lutzoni F."/>
            <person name="Magnuson J."/>
            <person name="Mondo S."/>
            <person name="Nolan M."/>
            <person name="Ohm R."/>
            <person name="Pangilinan J."/>
            <person name="Park H.-J."/>
            <person name="Ramirez L."/>
            <person name="Alfaro M."/>
            <person name="Sun H."/>
            <person name="Tritt A."/>
            <person name="Yoshinaga Y."/>
            <person name="Zwiers L.-H."/>
            <person name="Turgeon B."/>
            <person name="Goodwin S."/>
            <person name="Spatafora J."/>
            <person name="Crous P."/>
            <person name="Grigoriev I."/>
        </authorList>
    </citation>
    <scope>NUCLEOTIDE SEQUENCE</scope>
    <source>
        <strain evidence="1">CBS 133067</strain>
    </source>
</reference>
<keyword evidence="2" id="KW-1185">Reference proteome</keyword>
<evidence type="ECO:0000313" key="1">
    <source>
        <dbReference type="EMBL" id="KAF2104219.1"/>
    </source>
</evidence>
<dbReference type="InterPro" id="IPR029044">
    <property type="entry name" value="Nucleotide-diphossugar_trans"/>
</dbReference>
<dbReference type="Proteomes" id="UP000799772">
    <property type="component" value="Unassembled WGS sequence"/>
</dbReference>
<evidence type="ECO:0000313" key="2">
    <source>
        <dbReference type="Proteomes" id="UP000799772"/>
    </source>
</evidence>
<organism evidence="1 2">
    <name type="scientific">Rhizodiscina lignyota</name>
    <dbReference type="NCBI Taxonomy" id="1504668"/>
    <lineage>
        <taxon>Eukaryota</taxon>
        <taxon>Fungi</taxon>
        <taxon>Dikarya</taxon>
        <taxon>Ascomycota</taxon>
        <taxon>Pezizomycotina</taxon>
        <taxon>Dothideomycetes</taxon>
        <taxon>Pleosporomycetidae</taxon>
        <taxon>Aulographales</taxon>
        <taxon>Rhizodiscinaceae</taxon>
        <taxon>Rhizodiscina</taxon>
    </lineage>
</organism>
<proteinExistence type="predicted"/>
<dbReference type="GO" id="GO:0016757">
    <property type="term" value="F:glycosyltransferase activity"/>
    <property type="evidence" value="ECO:0007669"/>
    <property type="project" value="InterPro"/>
</dbReference>
<dbReference type="SUPFAM" id="SSF53448">
    <property type="entry name" value="Nucleotide-diphospho-sugar transferases"/>
    <property type="match status" value="1"/>
</dbReference>
<evidence type="ECO:0008006" key="3">
    <source>
        <dbReference type="Google" id="ProtNLM"/>
    </source>
</evidence>
<name>A0A9P4IN79_9PEZI</name>
<dbReference type="InterPro" id="IPR008441">
    <property type="entry name" value="AfumC-like_glycosyl_Trfase"/>
</dbReference>
<protein>
    <recommendedName>
        <fullName evidence="3">Capsule polysaccharide biosynthesis protein</fullName>
    </recommendedName>
</protein>
<accession>A0A9P4IN79</accession>
<dbReference type="EMBL" id="ML978121">
    <property type="protein sequence ID" value="KAF2104219.1"/>
    <property type="molecule type" value="Genomic_DNA"/>
</dbReference>